<organism evidence="1 2">
    <name type="scientific">Anaerobium acetethylicum</name>
    <dbReference type="NCBI Taxonomy" id="1619234"/>
    <lineage>
        <taxon>Bacteria</taxon>
        <taxon>Bacillati</taxon>
        <taxon>Bacillota</taxon>
        <taxon>Clostridia</taxon>
        <taxon>Lachnospirales</taxon>
        <taxon>Lachnospiraceae</taxon>
        <taxon>Anaerobium</taxon>
    </lineage>
</organism>
<evidence type="ECO:0000313" key="2">
    <source>
        <dbReference type="Proteomes" id="UP000199315"/>
    </source>
</evidence>
<accession>A0A1D3TUM6</accession>
<evidence type="ECO:0000313" key="1">
    <source>
        <dbReference type="EMBL" id="SCP97750.1"/>
    </source>
</evidence>
<gene>
    <name evidence="1" type="ORF">SAMN05421730_101354</name>
</gene>
<dbReference type="EMBL" id="FMKA01000013">
    <property type="protein sequence ID" value="SCP97750.1"/>
    <property type="molecule type" value="Genomic_DNA"/>
</dbReference>
<name>A0A1D3TUM6_9FIRM</name>
<dbReference type="AlphaFoldDB" id="A0A1D3TUM6"/>
<protein>
    <submittedName>
        <fullName evidence="1">Uncharacterized protein</fullName>
    </submittedName>
</protein>
<dbReference type="RefSeq" id="WP_091234158.1">
    <property type="nucleotide sequence ID" value="NZ_FMKA01000013.1"/>
</dbReference>
<reference evidence="1 2" key="1">
    <citation type="submission" date="2016-09" db="EMBL/GenBank/DDBJ databases">
        <authorList>
            <person name="Capua I."/>
            <person name="De Benedictis P."/>
            <person name="Joannis T."/>
            <person name="Lombin L.H."/>
            <person name="Cattoli G."/>
        </authorList>
    </citation>
    <scope>NUCLEOTIDE SEQUENCE [LARGE SCALE GENOMIC DNA]</scope>
    <source>
        <strain evidence="1 2">GluBS11</strain>
    </source>
</reference>
<dbReference type="STRING" id="1619234.SAMN05421730_101354"/>
<proteinExistence type="predicted"/>
<dbReference type="Proteomes" id="UP000199315">
    <property type="component" value="Unassembled WGS sequence"/>
</dbReference>
<keyword evidence="2" id="KW-1185">Reference proteome</keyword>
<sequence length="135" mass="15376">MIDLDMINEAVKVIGAYEKDGRQFTEKEKHFVAEYAFKTGDMELVSGLVANMSIAKEDDVEFMNRYETLLGKREVWISQIENLLVALEMYRIEEEKALNKIAATLKICGVDVSVDDIREKGAGEIKQMIKKKVVI</sequence>
<dbReference type="OrthoDB" id="1928027at2"/>